<sequence length="81" mass="9395">MDKLPNYLNAGLYSGDTNFSGKPWGNDYKYGHIEPDALAYAKYFYAKNHIPGIQNRPGNNSYPNTEVYKKYLDNYNILCYK</sequence>
<protein>
    <submittedName>
        <fullName evidence="1">Uncharacterized protein</fullName>
    </submittedName>
</protein>
<organism evidence="1">
    <name type="scientific">viral metagenome</name>
    <dbReference type="NCBI Taxonomy" id="1070528"/>
    <lineage>
        <taxon>unclassified sequences</taxon>
        <taxon>metagenomes</taxon>
        <taxon>organismal metagenomes</taxon>
    </lineage>
</organism>
<evidence type="ECO:0000313" key="1">
    <source>
        <dbReference type="EMBL" id="QHT03064.1"/>
    </source>
</evidence>
<accession>A0A6C0CHG7</accession>
<reference evidence="1" key="1">
    <citation type="journal article" date="2020" name="Nature">
        <title>Giant virus diversity and host interactions through global metagenomics.</title>
        <authorList>
            <person name="Schulz F."/>
            <person name="Roux S."/>
            <person name="Paez-Espino D."/>
            <person name="Jungbluth S."/>
            <person name="Walsh D.A."/>
            <person name="Denef V.J."/>
            <person name="McMahon K.D."/>
            <person name="Konstantinidis K.T."/>
            <person name="Eloe-Fadrosh E.A."/>
            <person name="Kyrpides N.C."/>
            <person name="Woyke T."/>
        </authorList>
    </citation>
    <scope>NUCLEOTIDE SEQUENCE</scope>
    <source>
        <strain evidence="1">GVMAG-M-3300020727-4</strain>
    </source>
</reference>
<dbReference type="AlphaFoldDB" id="A0A6C0CHG7"/>
<dbReference type="EMBL" id="MN739405">
    <property type="protein sequence ID" value="QHT03064.1"/>
    <property type="molecule type" value="Genomic_DNA"/>
</dbReference>
<proteinExistence type="predicted"/>
<name>A0A6C0CHG7_9ZZZZ</name>